<dbReference type="EMBL" id="JBHTMP010000043">
    <property type="protein sequence ID" value="MFD1324190.1"/>
    <property type="molecule type" value="Genomic_DNA"/>
</dbReference>
<name>A0ABW3YJ46_9ACTN</name>
<evidence type="ECO:0000313" key="3">
    <source>
        <dbReference type="Proteomes" id="UP001597260"/>
    </source>
</evidence>
<organism evidence="2 3">
    <name type="scientific">Micromonospora sonneratiae</name>
    <dbReference type="NCBI Taxonomy" id="1184706"/>
    <lineage>
        <taxon>Bacteria</taxon>
        <taxon>Bacillati</taxon>
        <taxon>Actinomycetota</taxon>
        <taxon>Actinomycetes</taxon>
        <taxon>Micromonosporales</taxon>
        <taxon>Micromonosporaceae</taxon>
        <taxon>Micromonospora</taxon>
    </lineage>
</organism>
<evidence type="ECO:0000256" key="1">
    <source>
        <dbReference type="SAM" id="Phobius"/>
    </source>
</evidence>
<proteinExistence type="predicted"/>
<dbReference type="Proteomes" id="UP001597260">
    <property type="component" value="Unassembled WGS sequence"/>
</dbReference>
<evidence type="ECO:0000313" key="2">
    <source>
        <dbReference type="EMBL" id="MFD1324190.1"/>
    </source>
</evidence>
<feature type="transmembrane region" description="Helical" evidence="1">
    <location>
        <begin position="54"/>
        <end position="73"/>
    </location>
</feature>
<keyword evidence="1" id="KW-0812">Transmembrane</keyword>
<comment type="caution">
    <text evidence="2">The sequence shown here is derived from an EMBL/GenBank/DDBJ whole genome shotgun (WGS) entry which is preliminary data.</text>
</comment>
<dbReference type="RefSeq" id="WP_377574411.1">
    <property type="nucleotide sequence ID" value="NZ_JBHTMP010000043.1"/>
</dbReference>
<accession>A0ABW3YJ46</accession>
<reference evidence="3" key="1">
    <citation type="journal article" date="2019" name="Int. J. Syst. Evol. Microbiol.">
        <title>The Global Catalogue of Microorganisms (GCM) 10K type strain sequencing project: providing services to taxonomists for standard genome sequencing and annotation.</title>
        <authorList>
            <consortium name="The Broad Institute Genomics Platform"/>
            <consortium name="The Broad Institute Genome Sequencing Center for Infectious Disease"/>
            <person name="Wu L."/>
            <person name="Ma J."/>
        </authorList>
    </citation>
    <scope>NUCLEOTIDE SEQUENCE [LARGE SCALE GENOMIC DNA]</scope>
    <source>
        <strain evidence="3">JCM 31037</strain>
    </source>
</reference>
<keyword evidence="3" id="KW-1185">Reference proteome</keyword>
<feature type="transmembrane region" description="Helical" evidence="1">
    <location>
        <begin position="104"/>
        <end position="130"/>
    </location>
</feature>
<keyword evidence="1" id="KW-0472">Membrane</keyword>
<sequence length="135" mass="14107">MPVRRVGVLGGLLLWFAVLGGALAWAVHLMAAWSVDELVCAAGSEEVAGLPLRLVVGLAVVIPAGVTLAALVVSWRAWQQTGRGPESDVPAGADVARAMDRSRLLAMVGIWSNLLFLSIIVLGGVATLVFPPCQR</sequence>
<keyword evidence="1" id="KW-1133">Transmembrane helix</keyword>
<protein>
    <submittedName>
        <fullName evidence="2">Uncharacterized protein</fullName>
    </submittedName>
</protein>
<gene>
    <name evidence="2" type="ORF">ACFQ4H_24180</name>
</gene>